<dbReference type="OMA" id="TLANAVW"/>
<dbReference type="GeneID" id="259760"/>
<dbReference type="Pfam" id="PF00059">
    <property type="entry name" value="Lectin_C"/>
    <property type="match status" value="1"/>
</dbReference>
<dbReference type="WormBase" id="Y54G2A.37">
    <property type="protein sequence ID" value="CE48881"/>
    <property type="gene ID" value="WBGene00023484"/>
</dbReference>
<dbReference type="Gene3D" id="3.10.100.10">
    <property type="entry name" value="Mannose-Binding Protein A, subunit A"/>
    <property type="match status" value="1"/>
</dbReference>
<dbReference type="InterPro" id="IPR016187">
    <property type="entry name" value="CTDL_fold"/>
</dbReference>
<dbReference type="Bgee" id="WBGene00023484">
    <property type="expression patterns" value="Expressed in adult organism and 1 other cell type or tissue"/>
</dbReference>
<dbReference type="InterPro" id="IPR001304">
    <property type="entry name" value="C-type_lectin-like"/>
</dbReference>
<sequence length="360" mass="39378">MTYLKLFGIFILLQLANGQCRREEDDFIDGLCYSFPTGPLKFNDAQNACHSMNQHLAIVQSYVQVNFLSTLIRTRLGVSTGKFWIGLSRPSVKLGYQWDDGSQVVWSNFDPNKIQNNRFVAENLLNGKWQTMCGQVALPFACSYDPNEKFTTVAIETSTTTKPNHVTTSTIETSTTTKSKPSVTCLFMYDTQSSGISTSAISTYKTYFNFAIFIASKLNDKTMLTGYIDNFGYSTGLNDHENYPTDHYNNLNNIPFPIDGTDDNIDLDLKDVDGSLATASWTPPVADQTCMIFISAAPEAEYGGTTIKSTYTSFGTVVGVLVGGATSIPGLSIDTNVIAAPALSDSDADAVVSKLLELLL</sequence>
<keyword evidence="4" id="KW-1185">Reference proteome</keyword>
<keyword evidence="1" id="KW-0732">Signal</keyword>
<dbReference type="OrthoDB" id="5862733at2759"/>
<dbReference type="RefSeq" id="NP_001023502.3">
    <property type="nucleotide sequence ID" value="NM_001028331.3"/>
</dbReference>
<dbReference type="EMBL" id="BX284604">
    <property type="protein sequence ID" value="CCD83542.2"/>
    <property type="molecule type" value="Genomic_DNA"/>
</dbReference>
<dbReference type="SMR" id="Q688Z5"/>
<feature type="signal peptide" evidence="1">
    <location>
        <begin position="1"/>
        <end position="18"/>
    </location>
</feature>
<reference evidence="3 4" key="1">
    <citation type="journal article" date="1998" name="Science">
        <title>Genome sequence of the nematode C. elegans: a platform for investigating biology.</title>
        <authorList>
            <consortium name="The C. elegans sequencing consortium"/>
            <person name="Sulson J.E."/>
            <person name="Waterston R."/>
        </authorList>
    </citation>
    <scope>NUCLEOTIDE SEQUENCE [LARGE SCALE GENOMIC DNA]</scope>
    <source>
        <strain evidence="3 4">Bristol N2</strain>
    </source>
</reference>
<dbReference type="AGR" id="WB:WBGene00023484"/>
<dbReference type="SMART" id="SM00034">
    <property type="entry name" value="CLECT"/>
    <property type="match status" value="1"/>
</dbReference>
<organism evidence="3 4">
    <name type="scientific">Caenorhabditis elegans</name>
    <dbReference type="NCBI Taxonomy" id="6239"/>
    <lineage>
        <taxon>Eukaryota</taxon>
        <taxon>Metazoa</taxon>
        <taxon>Ecdysozoa</taxon>
        <taxon>Nematoda</taxon>
        <taxon>Chromadorea</taxon>
        <taxon>Rhabditida</taxon>
        <taxon>Rhabditina</taxon>
        <taxon>Rhabditomorpha</taxon>
        <taxon>Rhabditoidea</taxon>
        <taxon>Rhabditidae</taxon>
        <taxon>Peloderinae</taxon>
        <taxon>Caenorhabditis</taxon>
    </lineage>
</organism>
<dbReference type="CTD" id="259760"/>
<dbReference type="InParanoid" id="Q688Z5"/>
<dbReference type="KEGG" id="cel:CELE_Y54G2A.37"/>
<dbReference type="HOGENOM" id="CLU_045737_0_0_1"/>
<dbReference type="FunCoup" id="Q688Z5">
    <property type="interactions" value="1"/>
</dbReference>
<dbReference type="PANTHER" id="PTHR23062:SF3">
    <property type="entry name" value="ANF_RECEPTOR DOMAIN-CONTAINING PROTEIN-RELATED"/>
    <property type="match status" value="1"/>
</dbReference>
<evidence type="ECO:0000313" key="3">
    <source>
        <dbReference type="EMBL" id="CCD83542.2"/>
    </source>
</evidence>
<dbReference type="STRING" id="6239.Y54G2A.37.1"/>
<feature type="chain" id="PRO_5004269753" evidence="1">
    <location>
        <begin position="19"/>
        <end position="360"/>
    </location>
</feature>
<evidence type="ECO:0000259" key="2">
    <source>
        <dbReference type="PROSITE" id="PS50041"/>
    </source>
</evidence>
<evidence type="ECO:0000313" key="4">
    <source>
        <dbReference type="Proteomes" id="UP000001940"/>
    </source>
</evidence>
<dbReference type="UCSC" id="Y54G2A.37">
    <property type="organism name" value="c. elegans"/>
</dbReference>
<dbReference type="PaxDb" id="6239-Y54G2A.37"/>
<feature type="domain" description="C-type lectin" evidence="2">
    <location>
        <begin position="28"/>
        <end position="143"/>
    </location>
</feature>
<proteinExistence type="predicted"/>
<name>Q688Z5_CAEEL</name>
<evidence type="ECO:0000256" key="1">
    <source>
        <dbReference type="SAM" id="SignalP"/>
    </source>
</evidence>
<evidence type="ECO:0000313" key="5">
    <source>
        <dbReference type="WormBase" id="Y54G2A.37"/>
    </source>
</evidence>
<dbReference type="AlphaFoldDB" id="Q688Z5"/>
<accession>Q688Z5</accession>
<dbReference type="PROSITE" id="PS50041">
    <property type="entry name" value="C_TYPE_LECTIN_2"/>
    <property type="match status" value="1"/>
</dbReference>
<protein>
    <submittedName>
        <fullName evidence="3">C-type lectin domain-containing protein</fullName>
    </submittedName>
</protein>
<dbReference type="SUPFAM" id="SSF56436">
    <property type="entry name" value="C-type lectin-like"/>
    <property type="match status" value="1"/>
</dbReference>
<gene>
    <name evidence="3" type="ORF">CELE_Y54G2A.37</name>
    <name evidence="3 5" type="ORF">Y54G2A.37</name>
</gene>
<dbReference type="InterPro" id="IPR016186">
    <property type="entry name" value="C-type_lectin-like/link_sf"/>
</dbReference>
<dbReference type="eggNOG" id="KOG4297">
    <property type="taxonomic scope" value="Eukaryota"/>
</dbReference>
<dbReference type="Proteomes" id="UP000001940">
    <property type="component" value="Chromosome IV"/>
</dbReference>
<dbReference type="CDD" id="cd00037">
    <property type="entry name" value="CLECT"/>
    <property type="match status" value="1"/>
</dbReference>
<dbReference type="PANTHER" id="PTHR23062">
    <property type="entry name" value="HYPOTHETICAL PROTEIN C.ELEGANS"/>
    <property type="match status" value="1"/>
</dbReference>